<dbReference type="EMBL" id="BAABDI010000030">
    <property type="protein sequence ID" value="GAA3987084.1"/>
    <property type="molecule type" value="Genomic_DNA"/>
</dbReference>
<keyword evidence="2" id="KW-1185">Reference proteome</keyword>
<organism evidence="1 2">
    <name type="scientific">Hymenobacter antarcticus</name>
    <dbReference type="NCBI Taxonomy" id="486270"/>
    <lineage>
        <taxon>Bacteria</taxon>
        <taxon>Pseudomonadati</taxon>
        <taxon>Bacteroidota</taxon>
        <taxon>Cytophagia</taxon>
        <taxon>Cytophagales</taxon>
        <taxon>Hymenobacteraceae</taxon>
        <taxon>Hymenobacter</taxon>
    </lineage>
</organism>
<evidence type="ECO:0000313" key="2">
    <source>
        <dbReference type="Proteomes" id="UP001501556"/>
    </source>
</evidence>
<protein>
    <submittedName>
        <fullName evidence="1">Uncharacterized protein</fullName>
    </submittedName>
</protein>
<evidence type="ECO:0000313" key="1">
    <source>
        <dbReference type="EMBL" id="GAA3987084.1"/>
    </source>
</evidence>
<gene>
    <name evidence="1" type="ORF">GCM10022407_34800</name>
</gene>
<comment type="caution">
    <text evidence="1">The sequence shown here is derived from an EMBL/GenBank/DDBJ whole genome shotgun (WGS) entry which is preliminary data.</text>
</comment>
<reference evidence="2" key="1">
    <citation type="journal article" date="2019" name="Int. J. Syst. Evol. Microbiol.">
        <title>The Global Catalogue of Microorganisms (GCM) 10K type strain sequencing project: providing services to taxonomists for standard genome sequencing and annotation.</title>
        <authorList>
            <consortium name="The Broad Institute Genomics Platform"/>
            <consortium name="The Broad Institute Genome Sequencing Center for Infectious Disease"/>
            <person name="Wu L."/>
            <person name="Ma J."/>
        </authorList>
    </citation>
    <scope>NUCLEOTIDE SEQUENCE [LARGE SCALE GENOMIC DNA]</scope>
    <source>
        <strain evidence="2">JCM 17217</strain>
    </source>
</reference>
<dbReference type="Proteomes" id="UP001501556">
    <property type="component" value="Unassembled WGS sequence"/>
</dbReference>
<sequence length="69" mass="6989">MRSPATSAQAAAQARTAAAFARLQATLAALDASTARIKAANLAAAAQPPRPARTPSPLALLVWAAQQPQ</sequence>
<name>A0ABP7QRN5_9BACT</name>
<proteinExistence type="predicted"/>
<accession>A0ABP7QRN5</accession>